<dbReference type="STRING" id="504486.SAMN05660703_0183"/>
<evidence type="ECO:0000256" key="1">
    <source>
        <dbReference type="SAM" id="SignalP"/>
    </source>
</evidence>
<organism evidence="2 3">
    <name type="scientific">Cellulophaga tyrosinoxydans</name>
    <dbReference type="NCBI Taxonomy" id="504486"/>
    <lineage>
        <taxon>Bacteria</taxon>
        <taxon>Pseudomonadati</taxon>
        <taxon>Bacteroidota</taxon>
        <taxon>Flavobacteriia</taxon>
        <taxon>Flavobacteriales</taxon>
        <taxon>Flavobacteriaceae</taxon>
        <taxon>Cellulophaga</taxon>
    </lineage>
</organism>
<dbReference type="RefSeq" id="WP_084060679.1">
    <property type="nucleotide sequence ID" value="NZ_FWXO01000001.1"/>
</dbReference>
<accession>A0A1W1Y9J7</accession>
<dbReference type="NCBIfam" id="TIGR03514">
    <property type="entry name" value="GldB_lipo"/>
    <property type="match status" value="1"/>
</dbReference>
<dbReference type="OrthoDB" id="976022at2"/>
<proteinExistence type="predicted"/>
<protein>
    <submittedName>
        <fullName evidence="2">Gliding motility-associated lipoprotein GldB</fullName>
    </submittedName>
</protein>
<reference evidence="2 3" key="1">
    <citation type="submission" date="2017-04" db="EMBL/GenBank/DDBJ databases">
        <authorList>
            <person name="Afonso C.L."/>
            <person name="Miller P.J."/>
            <person name="Scott M.A."/>
            <person name="Spackman E."/>
            <person name="Goraichik I."/>
            <person name="Dimitrov K.M."/>
            <person name="Suarez D.L."/>
            <person name="Swayne D.E."/>
        </authorList>
    </citation>
    <scope>NUCLEOTIDE SEQUENCE [LARGE SCALE GENOMIC DNA]</scope>
    <source>
        <strain evidence="2 3">DSM 21164</strain>
    </source>
</reference>
<gene>
    <name evidence="2" type="ORF">SAMN05660703_0183</name>
</gene>
<evidence type="ECO:0000313" key="2">
    <source>
        <dbReference type="EMBL" id="SMC32832.1"/>
    </source>
</evidence>
<feature type="chain" id="PRO_5012054365" evidence="1">
    <location>
        <begin position="21"/>
        <end position="322"/>
    </location>
</feature>
<feature type="signal peptide" evidence="1">
    <location>
        <begin position="1"/>
        <end position="20"/>
    </location>
</feature>
<keyword evidence="3" id="KW-1185">Reference proteome</keyword>
<dbReference type="EMBL" id="FWXO01000001">
    <property type="protein sequence ID" value="SMC32832.1"/>
    <property type="molecule type" value="Genomic_DNA"/>
</dbReference>
<dbReference type="AlphaFoldDB" id="A0A1W1Y9J7"/>
<dbReference type="InterPro" id="IPR019853">
    <property type="entry name" value="GldB-like"/>
</dbReference>
<evidence type="ECO:0000313" key="3">
    <source>
        <dbReference type="Proteomes" id="UP000192360"/>
    </source>
</evidence>
<keyword evidence="1" id="KW-0732">Signal</keyword>
<keyword evidence="2" id="KW-0449">Lipoprotein</keyword>
<dbReference type="Pfam" id="PF25594">
    <property type="entry name" value="GldB_lipo"/>
    <property type="match status" value="1"/>
</dbReference>
<dbReference type="Proteomes" id="UP000192360">
    <property type="component" value="Unassembled WGS sequence"/>
</dbReference>
<name>A0A1W1Y9J7_9FLAO</name>
<sequence>MKKIIFILLLVFQLFFYNCAEEDKTAKEINKIAVNIQVARFDQEFAKTNAENLSAIKKEYPYLFPEQYTDSVWIAKTQDTIQQELNEEVQKAFPDFNAETEELEELFRHIKYYYPKFKEPKVITLTSDVAYNSRVIFADSILLIGLDNYLGKEHKFYAGFQNYIATGLDKQFLVSDVASEFCGQIVPRERGRTFLDQMVYYGKELYLKDKLIPFQSEAQRIVYAPEQLEWAKVNEEQIWRYYVERELLYSTDKQLQLRFLEPAPFSKFQLELIDSESPGRIGRYIGWQIVRAFMENNEVTLQQMLTIPADEIFKKSNYKPKK</sequence>